<evidence type="ECO:0000313" key="3">
    <source>
        <dbReference type="Proteomes" id="UP000078542"/>
    </source>
</evidence>
<reference evidence="2 3" key="1">
    <citation type="submission" date="2016-03" db="EMBL/GenBank/DDBJ databases">
        <title>Cyphomyrmex costatus WGS genome.</title>
        <authorList>
            <person name="Nygaard S."/>
            <person name="Hu H."/>
            <person name="Boomsma J."/>
            <person name="Zhang G."/>
        </authorList>
    </citation>
    <scope>NUCLEOTIDE SEQUENCE [LARGE SCALE GENOMIC DNA]</scope>
    <source>
        <strain evidence="2">MS0001</strain>
        <tissue evidence="2">Whole body</tissue>
    </source>
</reference>
<evidence type="ECO:0008006" key="4">
    <source>
        <dbReference type="Google" id="ProtNLM"/>
    </source>
</evidence>
<proteinExistence type="predicted"/>
<dbReference type="STRING" id="456900.A0A151ICE1"/>
<protein>
    <recommendedName>
        <fullName evidence="4">Retrotransposon gag domain-containing protein</fullName>
    </recommendedName>
</protein>
<feature type="compositionally biased region" description="Low complexity" evidence="1">
    <location>
        <begin position="237"/>
        <end position="246"/>
    </location>
</feature>
<gene>
    <name evidence="2" type="ORF">ALC62_11550</name>
</gene>
<dbReference type="PANTHER" id="PTHR33223:SF6">
    <property type="entry name" value="CCHC-TYPE DOMAIN-CONTAINING PROTEIN"/>
    <property type="match status" value="1"/>
</dbReference>
<name>A0A151ICE1_9HYME</name>
<dbReference type="Proteomes" id="UP000078542">
    <property type="component" value="Unassembled WGS sequence"/>
</dbReference>
<feature type="region of interest" description="Disordered" evidence="1">
    <location>
        <begin position="237"/>
        <end position="268"/>
    </location>
</feature>
<sequence length="523" mass="58826">MQQKQDVFEQTIRGLNQLSLEANTAQNSQGSISRQSSSSYSLLLAPVAPIASNKASINTQSTSTLATIPAAQAIKIMASQIPSFDGSEEEDVEAWIKRIDLVAQTHGVSDGVVLLAATSKLLNTAKDWYLMEDGPVHYSWSAFKEAIIENFKCYLPFRVVRQKVDSRRWNFGKESFRDYARNKLKLMHRLNLTEPEKIQFIIDGINSASLRATASALEKSKVADFLRIMSQVTGSFGSFPKKSSPPAKRKEKIKSSPPSPSKKEHSKTDKDEVCGYCKVIGHSKANCFKLKKKALLPTISTPVAVAATEEVESSSDEEPSVMAYIERELTKRNLETNRAVTRIYSINDRTYDPSEWADKVPHIQYVMNNTLHSSINSTPLKLLLEYDLRNHSDNEFVITLAKLATDQGTFDDIVINRCAERQLALETSERIKDYNKVYYDKKHKKPSKYKTGDFICIRDTVVKPGESRKLKPDYKGPYVIDKVLSSNRYVIKDIPGHNLSPGPYNSILSSDRIKAWAKPEITE</sequence>
<accession>A0A151ICE1</accession>
<dbReference type="EMBL" id="KQ978056">
    <property type="protein sequence ID" value="KYM97754.1"/>
    <property type="molecule type" value="Genomic_DNA"/>
</dbReference>
<keyword evidence="3" id="KW-1185">Reference proteome</keyword>
<dbReference type="InterPro" id="IPR036397">
    <property type="entry name" value="RNaseH_sf"/>
</dbReference>
<dbReference type="GO" id="GO:0003676">
    <property type="term" value="F:nucleic acid binding"/>
    <property type="evidence" value="ECO:0007669"/>
    <property type="project" value="InterPro"/>
</dbReference>
<organism evidence="2 3">
    <name type="scientific">Cyphomyrmex costatus</name>
    <dbReference type="NCBI Taxonomy" id="456900"/>
    <lineage>
        <taxon>Eukaryota</taxon>
        <taxon>Metazoa</taxon>
        <taxon>Ecdysozoa</taxon>
        <taxon>Arthropoda</taxon>
        <taxon>Hexapoda</taxon>
        <taxon>Insecta</taxon>
        <taxon>Pterygota</taxon>
        <taxon>Neoptera</taxon>
        <taxon>Endopterygota</taxon>
        <taxon>Hymenoptera</taxon>
        <taxon>Apocrita</taxon>
        <taxon>Aculeata</taxon>
        <taxon>Formicoidea</taxon>
        <taxon>Formicidae</taxon>
        <taxon>Myrmicinae</taxon>
        <taxon>Cyphomyrmex</taxon>
    </lineage>
</organism>
<evidence type="ECO:0000313" key="2">
    <source>
        <dbReference type="EMBL" id="KYM97754.1"/>
    </source>
</evidence>
<evidence type="ECO:0000256" key="1">
    <source>
        <dbReference type="SAM" id="MobiDB-lite"/>
    </source>
</evidence>
<dbReference type="PANTHER" id="PTHR33223">
    <property type="entry name" value="CCHC-TYPE DOMAIN-CONTAINING PROTEIN"/>
    <property type="match status" value="1"/>
</dbReference>
<dbReference type="AlphaFoldDB" id="A0A151ICE1"/>
<dbReference type="Gene3D" id="3.30.420.10">
    <property type="entry name" value="Ribonuclease H-like superfamily/Ribonuclease H"/>
    <property type="match status" value="1"/>
</dbReference>